<evidence type="ECO:0000256" key="9">
    <source>
        <dbReference type="SAM" id="SignalP"/>
    </source>
</evidence>
<keyword evidence="4" id="KW-0378">Hydrolase</keyword>
<evidence type="ECO:0000256" key="2">
    <source>
        <dbReference type="ARBA" id="ARBA00013095"/>
    </source>
</evidence>
<gene>
    <name evidence="10" type="ORF">SmJEL517_g00843</name>
</gene>
<name>A0A507CC18_9FUNG</name>
<organism evidence="10 11">
    <name type="scientific">Synchytrium microbalum</name>
    <dbReference type="NCBI Taxonomy" id="1806994"/>
    <lineage>
        <taxon>Eukaryota</taxon>
        <taxon>Fungi</taxon>
        <taxon>Fungi incertae sedis</taxon>
        <taxon>Chytridiomycota</taxon>
        <taxon>Chytridiomycota incertae sedis</taxon>
        <taxon>Chytridiomycetes</taxon>
        <taxon>Synchytriales</taxon>
        <taxon>Synchytriaceae</taxon>
        <taxon>Synchytrium</taxon>
    </lineage>
</organism>
<evidence type="ECO:0000256" key="5">
    <source>
        <dbReference type="ARBA" id="ARBA00023157"/>
    </source>
</evidence>
<feature type="active site" description="Proton donor/acceptor" evidence="7">
    <location>
        <position position="202"/>
    </location>
</feature>
<dbReference type="RefSeq" id="XP_031027111.1">
    <property type="nucleotide sequence ID" value="XM_031166771.1"/>
</dbReference>
<evidence type="ECO:0000256" key="3">
    <source>
        <dbReference type="ARBA" id="ARBA00022729"/>
    </source>
</evidence>
<dbReference type="Proteomes" id="UP000319731">
    <property type="component" value="Unassembled WGS sequence"/>
</dbReference>
<comment type="catalytic activity">
    <reaction evidence="6">
        <text>cutin + H2O = cutin monomers.</text>
        <dbReference type="EC" id="3.1.1.74"/>
    </reaction>
</comment>
<dbReference type="Gene3D" id="3.40.50.1820">
    <property type="entry name" value="alpha/beta hydrolase"/>
    <property type="match status" value="1"/>
</dbReference>
<dbReference type="Pfam" id="PF01083">
    <property type="entry name" value="Cutinase"/>
    <property type="match status" value="1"/>
</dbReference>
<reference evidence="10 11" key="1">
    <citation type="journal article" date="2019" name="Sci. Rep.">
        <title>Comparative genomics of chytrid fungi reveal insights into the obligate biotrophic and pathogenic lifestyle of Synchytrium endobioticum.</title>
        <authorList>
            <person name="van de Vossenberg B.T.L.H."/>
            <person name="Warris S."/>
            <person name="Nguyen H.D.T."/>
            <person name="van Gent-Pelzer M.P.E."/>
            <person name="Joly D.L."/>
            <person name="van de Geest H.C."/>
            <person name="Bonants P.J.M."/>
            <person name="Smith D.S."/>
            <person name="Levesque C.A."/>
            <person name="van der Lee T.A.J."/>
        </authorList>
    </citation>
    <scope>NUCLEOTIDE SEQUENCE [LARGE SCALE GENOMIC DNA]</scope>
    <source>
        <strain evidence="10 11">JEL517</strain>
    </source>
</reference>
<evidence type="ECO:0000256" key="4">
    <source>
        <dbReference type="ARBA" id="ARBA00022801"/>
    </source>
</evidence>
<feature type="active site" evidence="7">
    <location>
        <position position="187"/>
    </location>
</feature>
<protein>
    <recommendedName>
        <fullName evidence="2">cutinase</fullName>
        <ecNumber evidence="2">3.1.1.74</ecNumber>
    </recommendedName>
</protein>
<evidence type="ECO:0000256" key="7">
    <source>
        <dbReference type="PIRSR" id="PIRSR611150-1"/>
    </source>
</evidence>
<dbReference type="GO" id="GO:0005576">
    <property type="term" value="C:extracellular region"/>
    <property type="evidence" value="ECO:0007669"/>
    <property type="project" value="InterPro"/>
</dbReference>
<dbReference type="STRING" id="1806994.A0A507CC18"/>
<comment type="caution">
    <text evidence="10">The sequence shown here is derived from an EMBL/GenBank/DDBJ whole genome shotgun (WGS) entry which is preliminary data.</text>
</comment>
<sequence length="232" mass="24004">MILAQFVIVLVFISAAFGFPTQFTKRAANNVRNDARNAAGTCKDVMVICARGTTEAANMGSLACLPFTSALEASAATAGITVGVQGVNNYAASIQEYLTGGSKTGAAFMAQTAAMVMSNCPNTSTWISGYSQGGQVLHLALDMMTSAERSNIAGVVVFGDGTGKDGIATWPPEIDTANVLSKCTPGDKICEVPKSGQVTQFHLQYPKDAPEAAAFVMNGVQAKAQPVAPAKI</sequence>
<dbReference type="GO" id="GO:0050525">
    <property type="term" value="F:cutinase activity"/>
    <property type="evidence" value="ECO:0007669"/>
    <property type="project" value="UniProtKB-EC"/>
</dbReference>
<evidence type="ECO:0000313" key="10">
    <source>
        <dbReference type="EMBL" id="TPX37041.1"/>
    </source>
</evidence>
<dbReference type="GO" id="GO:0016052">
    <property type="term" value="P:carbohydrate catabolic process"/>
    <property type="evidence" value="ECO:0007669"/>
    <property type="project" value="TreeGrafter"/>
</dbReference>
<dbReference type="EC" id="3.1.1.74" evidence="2"/>
<comment type="similarity">
    <text evidence="1">Belongs to the cutinase family.</text>
</comment>
<evidence type="ECO:0000256" key="8">
    <source>
        <dbReference type="PIRSR" id="PIRSR611150-2"/>
    </source>
</evidence>
<dbReference type="EMBL" id="QEAO01000003">
    <property type="protein sequence ID" value="TPX37041.1"/>
    <property type="molecule type" value="Genomic_DNA"/>
</dbReference>
<keyword evidence="11" id="KW-1185">Reference proteome</keyword>
<evidence type="ECO:0000256" key="1">
    <source>
        <dbReference type="ARBA" id="ARBA00007534"/>
    </source>
</evidence>
<feature type="active site" description="Nucleophile" evidence="7">
    <location>
        <position position="131"/>
    </location>
</feature>
<dbReference type="InterPro" id="IPR000675">
    <property type="entry name" value="Cutinase/axe"/>
</dbReference>
<dbReference type="PANTHER" id="PTHR48250:SF1">
    <property type="entry name" value="CUTINASE"/>
    <property type="match status" value="1"/>
</dbReference>
<feature type="signal peptide" evidence="9">
    <location>
        <begin position="1"/>
        <end position="18"/>
    </location>
</feature>
<keyword evidence="3 9" id="KW-0732">Signal</keyword>
<dbReference type="InterPro" id="IPR011150">
    <property type="entry name" value="Cutinase_monf"/>
</dbReference>
<accession>A0A507CC18</accession>
<evidence type="ECO:0000313" key="11">
    <source>
        <dbReference type="Proteomes" id="UP000319731"/>
    </source>
</evidence>
<keyword evidence="5 8" id="KW-1015">Disulfide bond</keyword>
<dbReference type="InterPro" id="IPR029058">
    <property type="entry name" value="AB_hydrolase_fold"/>
</dbReference>
<proteinExistence type="inferred from homology"/>
<feature type="disulfide bond" evidence="8">
    <location>
        <begin position="183"/>
        <end position="190"/>
    </location>
</feature>
<feature type="disulfide bond" evidence="8">
    <location>
        <begin position="42"/>
        <end position="120"/>
    </location>
</feature>
<dbReference type="OrthoDB" id="2145652at2759"/>
<dbReference type="GeneID" id="42002068"/>
<dbReference type="SMART" id="SM01110">
    <property type="entry name" value="Cutinase"/>
    <property type="match status" value="1"/>
</dbReference>
<evidence type="ECO:0000256" key="6">
    <source>
        <dbReference type="ARBA" id="ARBA00034045"/>
    </source>
</evidence>
<dbReference type="SUPFAM" id="SSF53474">
    <property type="entry name" value="alpha/beta-Hydrolases"/>
    <property type="match status" value="1"/>
</dbReference>
<dbReference type="PANTHER" id="PTHR48250">
    <property type="entry name" value="CUTINASE 2-RELATED"/>
    <property type="match status" value="1"/>
</dbReference>
<dbReference type="AlphaFoldDB" id="A0A507CC18"/>
<feature type="chain" id="PRO_5021308447" description="cutinase" evidence="9">
    <location>
        <begin position="19"/>
        <end position="232"/>
    </location>
</feature>